<evidence type="ECO:0000313" key="2">
    <source>
        <dbReference type="EMBL" id="QHQ62381.1"/>
    </source>
</evidence>
<accession>A0A6P1TR53</accession>
<protein>
    <submittedName>
        <fullName evidence="2">Uncharacterized protein</fullName>
    </submittedName>
</protein>
<keyword evidence="1" id="KW-1133">Transmembrane helix</keyword>
<dbReference type="RefSeq" id="WP_161839205.1">
    <property type="nucleotide sequence ID" value="NZ_CP048000.1"/>
</dbReference>
<proteinExistence type="predicted"/>
<feature type="transmembrane region" description="Helical" evidence="1">
    <location>
        <begin position="540"/>
        <end position="561"/>
    </location>
</feature>
<dbReference type="KEGG" id="anr:Ana3638_17645"/>
<sequence length="564" mass="65855">MKKIRDIFKYDKLLSGYRKFYTSILLSFILSLILPVLISGIILYVSLYHNAKNDFYKTHEKQISEITSYIWQTTNNIETDLSYLKTDTAFRNYRKLINDEVKTSVSEYQHIANNLLSITSKYSSLYSIYFYDKDFDTIYNTDYGSSTWDNFHDTDWIKEISNVSRVQRLKPRINMNLSYYKQLKPSSFLLYKPQQVLSLVCQANTTKMFVANISIADLYNDLVNLYSLNQDGCLFYIIDDTNQIIYAQNSNQINTVFPVDLKKQKNLAFSNQDSVYFASDFYDGQLYCVISYPIATMNTATNYFADYVILICICLLIFLVFLAKIVSKKLYHPIDDLYKNIQNTFTESVASKKNIKDEIAVLKETFQSLNANNSSMNFILSSYETIVRNHNLKMYFEGSLSYEDLVDGNKVPYINIDKSYYNQLILFRLPKEFLLTKSVHEMSLLHNKIKDVMNTYIKNAPNGFFIHFQQDTFLAFISIKNTNALQQLKQILYTVMEELLEQQVFCIESNYIRTADELLPSYHECVNAMKHAVFFGQNEAIIPVTNIIKIISLIMIFLLTLRQD</sequence>
<keyword evidence="3" id="KW-1185">Reference proteome</keyword>
<name>A0A6P1TR53_9FIRM</name>
<dbReference type="AlphaFoldDB" id="A0A6P1TR53"/>
<feature type="transmembrane region" description="Helical" evidence="1">
    <location>
        <begin position="20"/>
        <end position="47"/>
    </location>
</feature>
<organism evidence="2 3">
    <name type="scientific">Anaerocolumna sedimenticola</name>
    <dbReference type="NCBI Taxonomy" id="2696063"/>
    <lineage>
        <taxon>Bacteria</taxon>
        <taxon>Bacillati</taxon>
        <taxon>Bacillota</taxon>
        <taxon>Clostridia</taxon>
        <taxon>Lachnospirales</taxon>
        <taxon>Lachnospiraceae</taxon>
        <taxon>Anaerocolumna</taxon>
    </lineage>
</organism>
<reference evidence="2 3" key="1">
    <citation type="submission" date="2020-01" db="EMBL/GenBank/DDBJ databases">
        <title>Genome analysis of Anaerocolumna sp. CBA3638.</title>
        <authorList>
            <person name="Kim J."/>
            <person name="Roh S.W."/>
        </authorList>
    </citation>
    <scope>NUCLEOTIDE SEQUENCE [LARGE SCALE GENOMIC DNA]</scope>
    <source>
        <strain evidence="2 3">CBA3638</strain>
    </source>
</reference>
<feature type="transmembrane region" description="Helical" evidence="1">
    <location>
        <begin position="303"/>
        <end position="323"/>
    </location>
</feature>
<keyword evidence="1" id="KW-0812">Transmembrane</keyword>
<gene>
    <name evidence="2" type="ORF">Ana3638_17645</name>
</gene>
<evidence type="ECO:0000313" key="3">
    <source>
        <dbReference type="Proteomes" id="UP000464314"/>
    </source>
</evidence>
<dbReference type="Proteomes" id="UP000464314">
    <property type="component" value="Chromosome"/>
</dbReference>
<keyword evidence="1" id="KW-0472">Membrane</keyword>
<evidence type="ECO:0000256" key="1">
    <source>
        <dbReference type="SAM" id="Phobius"/>
    </source>
</evidence>
<dbReference type="EMBL" id="CP048000">
    <property type="protein sequence ID" value="QHQ62381.1"/>
    <property type="molecule type" value="Genomic_DNA"/>
</dbReference>